<dbReference type="InterPro" id="IPR058544">
    <property type="entry name" value="ETR1_N"/>
</dbReference>
<feature type="domain" description="PAS" evidence="11">
    <location>
        <begin position="137"/>
        <end position="206"/>
    </location>
</feature>
<dbReference type="PROSITE" id="PS50110">
    <property type="entry name" value="RESPONSE_REGULATORY"/>
    <property type="match status" value="1"/>
</dbReference>
<dbReference type="SUPFAM" id="SSF52172">
    <property type="entry name" value="CheY-like"/>
    <property type="match status" value="1"/>
</dbReference>
<dbReference type="InterPro" id="IPR000014">
    <property type="entry name" value="PAS"/>
</dbReference>
<dbReference type="CDD" id="cd00130">
    <property type="entry name" value="PAS"/>
    <property type="match status" value="5"/>
</dbReference>
<dbReference type="SMART" id="SM00086">
    <property type="entry name" value="PAC"/>
    <property type="match status" value="5"/>
</dbReference>
<dbReference type="InterPro" id="IPR003661">
    <property type="entry name" value="HisK_dim/P_dom"/>
</dbReference>
<dbReference type="InterPro" id="IPR001789">
    <property type="entry name" value="Sig_transdc_resp-reg_receiver"/>
</dbReference>
<dbReference type="InterPro" id="IPR013655">
    <property type="entry name" value="PAS_fold_3"/>
</dbReference>
<dbReference type="PANTHER" id="PTHR43304">
    <property type="entry name" value="PHYTOCHROME-LIKE PROTEIN CPH1"/>
    <property type="match status" value="1"/>
</dbReference>
<dbReference type="InterPro" id="IPR036097">
    <property type="entry name" value="HisK_dim/P_sf"/>
</dbReference>
<evidence type="ECO:0000259" key="11">
    <source>
        <dbReference type="PROSITE" id="PS50112"/>
    </source>
</evidence>
<dbReference type="Pfam" id="PF02518">
    <property type="entry name" value="HATPase_c"/>
    <property type="match status" value="1"/>
</dbReference>
<dbReference type="NCBIfam" id="TIGR00229">
    <property type="entry name" value="sensory_box"/>
    <property type="match status" value="5"/>
</dbReference>
<dbReference type="Pfam" id="PF08447">
    <property type="entry name" value="PAS_3"/>
    <property type="match status" value="4"/>
</dbReference>
<dbReference type="CDD" id="cd00082">
    <property type="entry name" value="HisKA"/>
    <property type="match status" value="1"/>
</dbReference>
<dbReference type="EMBL" id="CP074694">
    <property type="protein sequence ID" value="QVL29878.1"/>
    <property type="molecule type" value="Genomic_DNA"/>
</dbReference>
<dbReference type="CDD" id="cd00075">
    <property type="entry name" value="HATPase"/>
    <property type="match status" value="1"/>
</dbReference>
<dbReference type="Gene3D" id="3.30.450.20">
    <property type="entry name" value="PAS domain"/>
    <property type="match status" value="5"/>
</dbReference>
<keyword evidence="7" id="KW-0175">Coiled coil</keyword>
<evidence type="ECO:0000259" key="9">
    <source>
        <dbReference type="PROSITE" id="PS50109"/>
    </source>
</evidence>
<sequence length="1150" mass="130370">MHILSDLGIWSAYFAIPLFLAHLILRRRDLPFRRVFALFVAFILLCGTTHLMDALMFWWPAYRLSGTIKLITAIVSWVTVLALVRVAPLALAMRLPEELEREIEARKQAEDQLQNANAELERRVVERTSKLAEAAAATTLLASIVDSSSDAIVSMSNEGTILSWNTAAERMFGFSSAEALGQNISLIVPRTQSDDEKHLIERIRSGEQVEHYESIRKRRSGELFPVSVTLSPMKESTGELVGASKIIRDITEQKKQAAALKEQERQFKTLAESIPQLAWMARKDGHIFWYNRRWYDFTGSTPEEMEGWGWQSVHDQNYLPTILENWKTAIEKGEAFEMTFPLRRNDGVFRTFLTRVECIKDDNGEVSRWFGTNTDITEQKRAEERFRSLVTASSQIVWTTNARGEAFENSISWMEFTGQKEEEWRGRGWMNAIHPEDRLKARSVWSQAVSSKNTFHTEYRLRSRDGSYRWTAVRGVPVLDTDGEIREWVGMNTDVTEQRRAEEALRLSDERYRATVENAAVGVCNSSPDGRYIYANRKYCEIVGYELLELLQQSWQELTHPSDLEADLKLVQRVRIGEIPSYTLEKRFIRKDGSIAWVSQSGSLLKDADDKIALGVSVIVDITERKEFEEKLRVSEVKRRLALDSAELGAWHIDLDNNTLIADERFQMIFNGKPGPLNYDQAFALVHPEDRERVRQAVIEAHQPDDPKPYSQEYRVVHSDSQMIRWVLGKGRVNFVVDGSNQRFASLDGTVADITERKEMENALRQMAASLSEANARKDEFLATLAHELRNPLAPIRNGLQVIRLSGGNAETIELARKMMERQLNQMVRLVDDLMDVSRITRGKIDLRRSRLSLGTILEGAVESSRPLIDEMGHRLTMNLPSTPIFVEADQVRLTQVFMNLLNNAAKYMDYGKQIWLTASLVDREVQVIVKDEGIGIASDKLHSIFELFTQVDRSLEKAQGGLGIGLTLVRSFVEMHGGSVRALSDGVGKGSEFVVRLPVLQESLTANVPVGEDLKSGQPPLRILIVDDNRDSADSLGMMLQFMGNEILTAYDGQQGIELAEKYCPEVVLLDIGLPNLNGYEVCRRIRNMPWGKNVILIACTGWGKESDRAKSYAAGFDHHLVKPVDPQTLLKLITGRNGKARDPEVQII</sequence>
<dbReference type="Pfam" id="PF25487">
    <property type="entry name" value="ETR1_N"/>
    <property type="match status" value="1"/>
</dbReference>
<dbReference type="Pfam" id="PF13426">
    <property type="entry name" value="PAS_9"/>
    <property type="match status" value="1"/>
</dbReference>
<evidence type="ECO:0000256" key="1">
    <source>
        <dbReference type="ARBA" id="ARBA00000085"/>
    </source>
</evidence>
<accession>A0A8E6B183</accession>
<dbReference type="SMART" id="SM00448">
    <property type="entry name" value="REC"/>
    <property type="match status" value="1"/>
</dbReference>
<feature type="domain" description="PAC" evidence="12">
    <location>
        <begin position="336"/>
        <end position="388"/>
    </location>
</feature>
<feature type="domain" description="PAS" evidence="11">
    <location>
        <begin position="263"/>
        <end position="307"/>
    </location>
</feature>
<gene>
    <name evidence="13" type="ORF">KIH39_13460</name>
</gene>
<feature type="transmembrane region" description="Helical" evidence="8">
    <location>
        <begin position="37"/>
        <end position="59"/>
    </location>
</feature>
<dbReference type="SUPFAM" id="SSF55785">
    <property type="entry name" value="PYP-like sensor domain (PAS domain)"/>
    <property type="match status" value="5"/>
</dbReference>
<dbReference type="SMART" id="SM00387">
    <property type="entry name" value="HATPase_c"/>
    <property type="match status" value="1"/>
</dbReference>
<keyword evidence="14" id="KW-1185">Reference proteome</keyword>
<dbReference type="RefSeq" id="WP_213493760.1">
    <property type="nucleotide sequence ID" value="NZ_CP074694.1"/>
</dbReference>
<feature type="domain" description="PAC" evidence="12">
    <location>
        <begin position="582"/>
        <end position="634"/>
    </location>
</feature>
<dbReference type="InterPro" id="IPR052162">
    <property type="entry name" value="Sensor_kinase/Photoreceptor"/>
</dbReference>
<evidence type="ECO:0000256" key="5">
    <source>
        <dbReference type="ARBA" id="ARBA00022777"/>
    </source>
</evidence>
<feature type="transmembrane region" description="Helical" evidence="8">
    <location>
        <begin position="7"/>
        <end position="25"/>
    </location>
</feature>
<dbReference type="PANTHER" id="PTHR43304:SF1">
    <property type="entry name" value="PAC DOMAIN-CONTAINING PROTEIN"/>
    <property type="match status" value="1"/>
</dbReference>
<dbReference type="InterPro" id="IPR004358">
    <property type="entry name" value="Sig_transdc_His_kin-like_C"/>
</dbReference>
<dbReference type="GO" id="GO:0000155">
    <property type="term" value="F:phosphorelay sensor kinase activity"/>
    <property type="evidence" value="ECO:0007669"/>
    <property type="project" value="InterPro"/>
</dbReference>
<feature type="domain" description="Histidine kinase" evidence="9">
    <location>
        <begin position="784"/>
        <end position="1002"/>
    </location>
</feature>
<dbReference type="SMART" id="SM00388">
    <property type="entry name" value="HisKA"/>
    <property type="match status" value="1"/>
</dbReference>
<keyword evidence="5" id="KW-0418">Kinase</keyword>
<dbReference type="SUPFAM" id="SSF55874">
    <property type="entry name" value="ATPase domain of HSP90 chaperone/DNA topoisomerase II/histidine kinase"/>
    <property type="match status" value="1"/>
</dbReference>
<keyword evidence="8" id="KW-0812">Transmembrane</keyword>
<dbReference type="InterPro" id="IPR011006">
    <property type="entry name" value="CheY-like_superfamily"/>
</dbReference>
<evidence type="ECO:0000313" key="14">
    <source>
        <dbReference type="Proteomes" id="UP000676194"/>
    </source>
</evidence>
<organism evidence="13 14">
    <name type="scientific">Telmatocola sphagniphila</name>
    <dbReference type="NCBI Taxonomy" id="1123043"/>
    <lineage>
        <taxon>Bacteria</taxon>
        <taxon>Pseudomonadati</taxon>
        <taxon>Planctomycetota</taxon>
        <taxon>Planctomycetia</taxon>
        <taxon>Gemmatales</taxon>
        <taxon>Gemmataceae</taxon>
    </lineage>
</organism>
<comment type="catalytic activity">
    <reaction evidence="1">
        <text>ATP + protein L-histidine = ADP + protein N-phospho-L-histidine.</text>
        <dbReference type="EC" id="2.7.13.3"/>
    </reaction>
</comment>
<dbReference type="AlphaFoldDB" id="A0A8E6B183"/>
<dbReference type="Gene3D" id="3.30.565.10">
    <property type="entry name" value="Histidine kinase-like ATPase, C-terminal domain"/>
    <property type="match status" value="1"/>
</dbReference>
<dbReference type="InterPro" id="IPR035965">
    <property type="entry name" value="PAS-like_dom_sf"/>
</dbReference>
<dbReference type="Gene3D" id="3.40.50.2300">
    <property type="match status" value="1"/>
</dbReference>
<feature type="domain" description="PAS" evidence="11">
    <location>
        <begin position="382"/>
        <end position="452"/>
    </location>
</feature>
<evidence type="ECO:0000256" key="6">
    <source>
        <dbReference type="PROSITE-ProRule" id="PRU00169"/>
    </source>
</evidence>
<dbReference type="EC" id="2.7.13.3" evidence="2"/>
<dbReference type="InterPro" id="IPR036890">
    <property type="entry name" value="HATPase_C_sf"/>
</dbReference>
<feature type="domain" description="Response regulatory" evidence="10">
    <location>
        <begin position="1023"/>
        <end position="1139"/>
    </location>
</feature>
<dbReference type="SMART" id="SM00091">
    <property type="entry name" value="PAS"/>
    <property type="match status" value="5"/>
</dbReference>
<dbReference type="Pfam" id="PF00512">
    <property type="entry name" value="HisKA"/>
    <property type="match status" value="1"/>
</dbReference>
<keyword evidence="8" id="KW-1133">Transmembrane helix</keyword>
<evidence type="ECO:0000256" key="3">
    <source>
        <dbReference type="ARBA" id="ARBA00022553"/>
    </source>
</evidence>
<evidence type="ECO:0000256" key="4">
    <source>
        <dbReference type="ARBA" id="ARBA00022679"/>
    </source>
</evidence>
<evidence type="ECO:0000256" key="8">
    <source>
        <dbReference type="SAM" id="Phobius"/>
    </source>
</evidence>
<reference evidence="13" key="1">
    <citation type="submission" date="2021-05" db="EMBL/GenBank/DDBJ databases">
        <title>Complete genome sequence of the cellulolytic planctomycete Telmatocola sphagniphila SP2T and characterization of the first cellulase from planctomycetes.</title>
        <authorList>
            <person name="Rakitin A.L."/>
            <person name="Beletsky A.V."/>
            <person name="Naumoff D.G."/>
            <person name="Kulichevskaya I.S."/>
            <person name="Mardanov A.V."/>
            <person name="Ravin N.V."/>
            <person name="Dedysh S.N."/>
        </authorList>
    </citation>
    <scope>NUCLEOTIDE SEQUENCE</scope>
    <source>
        <strain evidence="13">SP2T</strain>
    </source>
</reference>
<evidence type="ECO:0000259" key="12">
    <source>
        <dbReference type="PROSITE" id="PS50113"/>
    </source>
</evidence>
<dbReference type="PROSITE" id="PS50112">
    <property type="entry name" value="PAS"/>
    <property type="match status" value="4"/>
</dbReference>
<dbReference type="Pfam" id="PF00072">
    <property type="entry name" value="Response_reg"/>
    <property type="match status" value="1"/>
</dbReference>
<dbReference type="FunFam" id="3.30.565.10:FF:000006">
    <property type="entry name" value="Sensor histidine kinase WalK"/>
    <property type="match status" value="1"/>
</dbReference>
<dbReference type="InterPro" id="IPR003594">
    <property type="entry name" value="HATPase_dom"/>
</dbReference>
<evidence type="ECO:0000313" key="13">
    <source>
        <dbReference type="EMBL" id="QVL29878.1"/>
    </source>
</evidence>
<evidence type="ECO:0000259" key="10">
    <source>
        <dbReference type="PROSITE" id="PS50110"/>
    </source>
</evidence>
<dbReference type="PROSITE" id="PS50113">
    <property type="entry name" value="PAC"/>
    <property type="match status" value="5"/>
</dbReference>
<proteinExistence type="predicted"/>
<keyword evidence="8" id="KW-0472">Membrane</keyword>
<name>A0A8E6B183_9BACT</name>
<feature type="domain" description="PAS" evidence="11">
    <location>
        <begin position="508"/>
        <end position="578"/>
    </location>
</feature>
<evidence type="ECO:0000256" key="7">
    <source>
        <dbReference type="SAM" id="Coils"/>
    </source>
</evidence>
<dbReference type="Proteomes" id="UP000676194">
    <property type="component" value="Chromosome"/>
</dbReference>
<evidence type="ECO:0000256" key="2">
    <source>
        <dbReference type="ARBA" id="ARBA00012438"/>
    </source>
</evidence>
<dbReference type="KEGG" id="tsph:KIH39_13460"/>
<keyword evidence="4" id="KW-0808">Transferase</keyword>
<dbReference type="InterPro" id="IPR001610">
    <property type="entry name" value="PAC"/>
</dbReference>
<protein>
    <recommendedName>
        <fullName evidence="2">histidine kinase</fullName>
        <ecNumber evidence="2">2.7.13.3</ecNumber>
    </recommendedName>
</protein>
<dbReference type="PRINTS" id="PR00344">
    <property type="entry name" value="BCTRLSENSOR"/>
</dbReference>
<feature type="domain" description="PAC" evidence="12">
    <location>
        <begin position="455"/>
        <end position="507"/>
    </location>
</feature>
<feature type="transmembrane region" description="Helical" evidence="8">
    <location>
        <begin position="71"/>
        <end position="91"/>
    </location>
</feature>
<dbReference type="PROSITE" id="PS50109">
    <property type="entry name" value="HIS_KIN"/>
    <property type="match status" value="1"/>
</dbReference>
<keyword evidence="3 6" id="KW-0597">Phosphoprotein</keyword>
<dbReference type="InterPro" id="IPR000700">
    <property type="entry name" value="PAS-assoc_C"/>
</dbReference>
<feature type="coiled-coil region" evidence="7">
    <location>
        <begin position="99"/>
        <end position="130"/>
    </location>
</feature>
<dbReference type="InterPro" id="IPR005467">
    <property type="entry name" value="His_kinase_dom"/>
</dbReference>
<feature type="domain" description="PAC" evidence="12">
    <location>
        <begin position="210"/>
        <end position="262"/>
    </location>
</feature>
<dbReference type="SUPFAM" id="SSF47384">
    <property type="entry name" value="Homodimeric domain of signal transducing histidine kinase"/>
    <property type="match status" value="1"/>
</dbReference>
<feature type="domain" description="PAC" evidence="12">
    <location>
        <begin position="710"/>
        <end position="766"/>
    </location>
</feature>
<dbReference type="Gene3D" id="1.10.287.130">
    <property type="match status" value="1"/>
</dbReference>
<dbReference type="CDD" id="cd17580">
    <property type="entry name" value="REC_2_DhkD-like"/>
    <property type="match status" value="1"/>
</dbReference>
<dbReference type="FunFam" id="3.30.450.20:FF:000099">
    <property type="entry name" value="Sensory box sensor histidine kinase"/>
    <property type="match status" value="2"/>
</dbReference>
<feature type="modified residue" description="4-aspartylphosphate" evidence="6">
    <location>
        <position position="1072"/>
    </location>
</feature>
<dbReference type="Gene3D" id="2.10.70.100">
    <property type="match status" value="1"/>
</dbReference>